<evidence type="ECO:0008006" key="3">
    <source>
        <dbReference type="Google" id="ProtNLM"/>
    </source>
</evidence>
<dbReference type="PANTHER" id="PTHR31897">
    <property type="entry name" value="PROTEIN CBG17011-RELATED"/>
    <property type="match status" value="1"/>
</dbReference>
<dbReference type="PANTHER" id="PTHR31897:SF8">
    <property type="entry name" value="DUF19 DOMAIN-CONTAINING PROTEIN"/>
    <property type="match status" value="1"/>
</dbReference>
<protein>
    <recommendedName>
        <fullName evidence="3">DUF19 domain-containing protein</fullName>
    </recommendedName>
</protein>
<reference evidence="1 2" key="1">
    <citation type="submission" date="2022-04" db="EMBL/GenBank/DDBJ databases">
        <title>Chromosome-level reference genomes for two strains of Caenorhabditis briggsae: an improved platform for comparative genomics.</title>
        <authorList>
            <person name="Stevens L."/>
            <person name="Andersen E."/>
        </authorList>
    </citation>
    <scope>NUCLEOTIDE SEQUENCE [LARGE SCALE GENOMIC DNA]</scope>
    <source>
        <strain evidence="1">VX34</strain>
        <tissue evidence="1">Whole-organism</tissue>
    </source>
</reference>
<accession>A0AAE9EWJ2</accession>
<name>A0AAE9EWJ2_CAEBR</name>
<dbReference type="EMBL" id="CP092624">
    <property type="protein sequence ID" value="UMM33087.1"/>
    <property type="molecule type" value="Genomic_DNA"/>
</dbReference>
<evidence type="ECO:0000313" key="1">
    <source>
        <dbReference type="EMBL" id="UMM33087.1"/>
    </source>
</evidence>
<organism evidence="1 2">
    <name type="scientific">Caenorhabditis briggsae</name>
    <dbReference type="NCBI Taxonomy" id="6238"/>
    <lineage>
        <taxon>Eukaryota</taxon>
        <taxon>Metazoa</taxon>
        <taxon>Ecdysozoa</taxon>
        <taxon>Nematoda</taxon>
        <taxon>Chromadorea</taxon>
        <taxon>Rhabditida</taxon>
        <taxon>Rhabditina</taxon>
        <taxon>Rhabditomorpha</taxon>
        <taxon>Rhabditoidea</taxon>
        <taxon>Rhabditidae</taxon>
        <taxon>Peloderinae</taxon>
        <taxon>Caenorhabditis</taxon>
    </lineage>
</organism>
<gene>
    <name evidence="1" type="ORF">L5515_006687</name>
</gene>
<sequence length="215" mass="24968">MLNCTSNQNCMKDHSVIDVFDSFNNWNIASEAYKFDWECMEKVLKSVAFEKYECSLEHDFFMTNYEGIIKTYTVSSNNNLCDSAFDKFQGFVCHAMESAIYSKLSTISADVSNSQMEETKNKCQKFQKCSEKSCSLSNAIKERNKLECDTMESFFIKFKLLPKMDCLKELNTLRVLEEYRYCLGLPDHGENCLKEVIVKNDVCQKEIMRKFVDAP</sequence>
<dbReference type="Proteomes" id="UP000829354">
    <property type="component" value="Chromosome V"/>
</dbReference>
<dbReference type="AlphaFoldDB" id="A0AAE9EWJ2"/>
<keyword evidence="2" id="KW-1185">Reference proteome</keyword>
<evidence type="ECO:0000313" key="2">
    <source>
        <dbReference type="Proteomes" id="UP000829354"/>
    </source>
</evidence>
<proteinExistence type="predicted"/>